<feature type="region of interest" description="Disordered" evidence="1">
    <location>
        <begin position="17"/>
        <end position="46"/>
    </location>
</feature>
<evidence type="ECO:0000313" key="2">
    <source>
        <dbReference type="EnsemblMetazoa" id="OVOC9095.1"/>
    </source>
</evidence>
<feature type="compositionally biased region" description="Low complexity" evidence="1">
    <location>
        <begin position="17"/>
        <end position="32"/>
    </location>
</feature>
<reference evidence="3" key="1">
    <citation type="submission" date="2013-10" db="EMBL/GenBank/DDBJ databases">
        <title>Genome sequencing of Onchocerca volvulus.</title>
        <authorList>
            <person name="Cotton J."/>
            <person name="Tsai J."/>
            <person name="Stanley E."/>
            <person name="Tracey A."/>
            <person name="Holroyd N."/>
            <person name="Lustigman S."/>
            <person name="Berriman M."/>
        </authorList>
    </citation>
    <scope>NUCLEOTIDE SEQUENCE</scope>
</reference>
<protein>
    <recommendedName>
        <fullName evidence="4">DUF4757 domain-containing protein</fullName>
    </recommendedName>
</protein>
<dbReference type="EMBL" id="CMVM020000255">
    <property type="status" value="NOT_ANNOTATED_CDS"/>
    <property type="molecule type" value="Genomic_DNA"/>
</dbReference>
<reference evidence="2" key="2">
    <citation type="submission" date="2022-06" db="UniProtKB">
        <authorList>
            <consortium name="EnsemblMetazoa"/>
        </authorList>
    </citation>
    <scope>IDENTIFICATION</scope>
</reference>
<dbReference type="OMA" id="RQHSTND"/>
<evidence type="ECO:0008006" key="4">
    <source>
        <dbReference type="Google" id="ProtNLM"/>
    </source>
</evidence>
<organism evidence="2 3">
    <name type="scientific">Onchocerca volvulus</name>
    <dbReference type="NCBI Taxonomy" id="6282"/>
    <lineage>
        <taxon>Eukaryota</taxon>
        <taxon>Metazoa</taxon>
        <taxon>Ecdysozoa</taxon>
        <taxon>Nematoda</taxon>
        <taxon>Chromadorea</taxon>
        <taxon>Rhabditida</taxon>
        <taxon>Spirurina</taxon>
        <taxon>Spiruromorpha</taxon>
        <taxon>Filarioidea</taxon>
        <taxon>Onchocercidae</taxon>
        <taxon>Onchocerca</taxon>
    </lineage>
</organism>
<dbReference type="Proteomes" id="UP000024404">
    <property type="component" value="Unassembled WGS sequence"/>
</dbReference>
<name>A0A8R1Y8Q1_ONCVO</name>
<evidence type="ECO:0000256" key="1">
    <source>
        <dbReference type="SAM" id="MobiDB-lite"/>
    </source>
</evidence>
<accession>A0A8R1Y8Q1</accession>
<evidence type="ECO:0000313" key="3">
    <source>
        <dbReference type="Proteomes" id="UP000024404"/>
    </source>
</evidence>
<dbReference type="AlphaFoldDB" id="A0A8R1Y8Q1"/>
<sequence length="151" mass="17498">MDYNYTVKKYLADLSSEYSTEELSSYSAETTSGPSFNSERSTENNEQLIPTRQQLKLTSQVAHNPLQFVTAQSGATALCEQAKQQLIISDQQKRLRDEVRKNMHSDDDETGWQSNLDSWLSKRKTAILRWKDDMKITDISNKFVYFLIFLK</sequence>
<proteinExistence type="predicted"/>
<dbReference type="EnsemblMetazoa" id="OVOC9095.1">
    <property type="protein sequence ID" value="OVOC9095.1"/>
    <property type="gene ID" value="WBGene00245904"/>
</dbReference>
<feature type="compositionally biased region" description="Polar residues" evidence="1">
    <location>
        <begin position="33"/>
        <end position="46"/>
    </location>
</feature>
<keyword evidence="3" id="KW-1185">Reference proteome</keyword>